<dbReference type="Proteomes" id="UP000266552">
    <property type="component" value="Chromosome"/>
</dbReference>
<protein>
    <submittedName>
        <fullName evidence="2">Uncharacterized protein</fullName>
    </submittedName>
</protein>
<dbReference type="KEGG" id="plw:D5F53_29305"/>
<proteinExistence type="predicted"/>
<organism evidence="2 3">
    <name type="scientific">Paenibacillus lautus</name>
    <name type="common">Bacillus lautus</name>
    <dbReference type="NCBI Taxonomy" id="1401"/>
    <lineage>
        <taxon>Bacteria</taxon>
        <taxon>Bacillati</taxon>
        <taxon>Bacillota</taxon>
        <taxon>Bacilli</taxon>
        <taxon>Bacillales</taxon>
        <taxon>Paenibacillaceae</taxon>
        <taxon>Paenibacillus</taxon>
    </lineage>
</organism>
<keyword evidence="3" id="KW-1185">Reference proteome</keyword>
<sequence>MSRDLLTLEEIKSYDDSYWLRYLAENTIFDTENIKAQKDWLINQLTAAKEEIARINCDYYADKQRFVVQRRELAEAKKRADKAEEREQKLKELLLEIKRDCRPSGWYDGPIYGQIDDLLASLYPKEEEAK</sequence>
<dbReference type="RefSeq" id="WP_119850635.1">
    <property type="nucleotide sequence ID" value="NZ_CP032412.1"/>
</dbReference>
<accession>A0A385TTV0</accession>
<reference evidence="2 3" key="1">
    <citation type="submission" date="2018-09" db="EMBL/GenBank/DDBJ databases">
        <title>Genome Sequence of Paenibacillus lautus Strain E7593-69, Azo Dye-Degrading Bacteria, Isolated from Commercial Tattoo Inks.</title>
        <authorList>
            <person name="Nho S.W."/>
            <person name="Kim S.-J."/>
            <person name="Kweon O."/>
            <person name="Cerniglia C.E."/>
        </authorList>
    </citation>
    <scope>NUCLEOTIDE SEQUENCE [LARGE SCALE GENOMIC DNA]</scope>
    <source>
        <strain evidence="2 3">E7593-69</strain>
    </source>
</reference>
<keyword evidence="1" id="KW-0175">Coiled coil</keyword>
<evidence type="ECO:0000313" key="2">
    <source>
        <dbReference type="EMBL" id="AYB47146.1"/>
    </source>
</evidence>
<evidence type="ECO:0000256" key="1">
    <source>
        <dbReference type="SAM" id="Coils"/>
    </source>
</evidence>
<gene>
    <name evidence="2" type="ORF">D5F53_29305</name>
</gene>
<dbReference type="AlphaFoldDB" id="A0A385TTV0"/>
<feature type="coiled-coil region" evidence="1">
    <location>
        <begin position="66"/>
        <end position="100"/>
    </location>
</feature>
<name>A0A385TTV0_PAELA</name>
<evidence type="ECO:0000313" key="3">
    <source>
        <dbReference type="Proteomes" id="UP000266552"/>
    </source>
</evidence>
<dbReference type="EMBL" id="CP032412">
    <property type="protein sequence ID" value="AYB47146.1"/>
    <property type="molecule type" value="Genomic_DNA"/>
</dbReference>